<feature type="transmembrane region" description="Helical" evidence="2">
    <location>
        <begin position="106"/>
        <end position="131"/>
    </location>
</feature>
<organism evidence="4 5">
    <name type="scientific">Nocardia xishanensis</name>
    <dbReference type="NCBI Taxonomy" id="238964"/>
    <lineage>
        <taxon>Bacteria</taxon>
        <taxon>Bacillati</taxon>
        <taxon>Actinomycetota</taxon>
        <taxon>Actinomycetes</taxon>
        <taxon>Mycobacteriales</taxon>
        <taxon>Nocardiaceae</taxon>
        <taxon>Nocardia</taxon>
    </lineage>
</organism>
<protein>
    <submittedName>
        <fullName evidence="4">DUF4328 domain-containing protein</fullName>
    </submittedName>
</protein>
<dbReference type="Pfam" id="PF14219">
    <property type="entry name" value="DUF4328"/>
    <property type="match status" value="1"/>
</dbReference>
<proteinExistence type="predicted"/>
<comment type="caution">
    <text evidence="4">The sequence shown here is derived from an EMBL/GenBank/DDBJ whole genome shotgun (WGS) entry which is preliminary data.</text>
</comment>
<feature type="region of interest" description="Disordered" evidence="1">
    <location>
        <begin position="53"/>
        <end position="74"/>
    </location>
</feature>
<evidence type="ECO:0000313" key="4">
    <source>
        <dbReference type="EMBL" id="MFI2475384.1"/>
    </source>
</evidence>
<dbReference type="Proteomes" id="UP001611415">
    <property type="component" value="Unassembled WGS sequence"/>
</dbReference>
<gene>
    <name evidence="4" type="ORF">ACH49W_18570</name>
</gene>
<keyword evidence="2" id="KW-0472">Membrane</keyword>
<dbReference type="RefSeq" id="WP_397093016.1">
    <property type="nucleotide sequence ID" value="NZ_JBIRYO010000011.1"/>
</dbReference>
<feature type="domain" description="DUF4328" evidence="3">
    <location>
        <begin position="136"/>
        <end position="287"/>
    </location>
</feature>
<evidence type="ECO:0000256" key="2">
    <source>
        <dbReference type="SAM" id="Phobius"/>
    </source>
</evidence>
<evidence type="ECO:0000259" key="3">
    <source>
        <dbReference type="Pfam" id="PF14219"/>
    </source>
</evidence>
<keyword evidence="2" id="KW-1133">Transmembrane helix</keyword>
<feature type="transmembrane region" description="Helical" evidence="2">
    <location>
        <begin position="195"/>
        <end position="220"/>
    </location>
</feature>
<sequence>MSTVLQPCARCGARWAVHGTPMHWCPRCHGVLLSPAPIDAPAERRNYRWVARRPDHRNGRPVAPPRRRPAAPTPRYTQIPRWGLRDETPASALAGPRGRAAALASWVTPLLLVTAGMFALAAVAELVRYVILLVNRTRLIDPLALRFSDWLLTGSSALALVLALGSGIALLGWLIETRSAVFARVGRRDSRPVPLLVLGCLIPVVNLVWPGVFLTEIAVARADPRALRAIRIWWCAWVLGGLMAAAALIWRTADSLQVKADGVLFTAWTDAVAAAVTVLTLWMLRLLDGRDLFGRVRLARRWVVAVDPAVPVIEPVHPGGAARTTEARNAADAEIADDLDTDNGAVQHEEVMAK</sequence>
<dbReference type="EMBL" id="JBIRYO010000011">
    <property type="protein sequence ID" value="MFI2475384.1"/>
    <property type="molecule type" value="Genomic_DNA"/>
</dbReference>
<feature type="transmembrane region" description="Helical" evidence="2">
    <location>
        <begin position="151"/>
        <end position="175"/>
    </location>
</feature>
<feature type="transmembrane region" description="Helical" evidence="2">
    <location>
        <begin position="232"/>
        <end position="253"/>
    </location>
</feature>
<dbReference type="InterPro" id="IPR025565">
    <property type="entry name" value="DUF4328"/>
</dbReference>
<evidence type="ECO:0000313" key="5">
    <source>
        <dbReference type="Proteomes" id="UP001611415"/>
    </source>
</evidence>
<reference evidence="4 5" key="1">
    <citation type="submission" date="2024-10" db="EMBL/GenBank/DDBJ databases">
        <title>The Natural Products Discovery Center: Release of the First 8490 Sequenced Strains for Exploring Actinobacteria Biosynthetic Diversity.</title>
        <authorList>
            <person name="Kalkreuter E."/>
            <person name="Kautsar S.A."/>
            <person name="Yang D."/>
            <person name="Bader C.D."/>
            <person name="Teijaro C.N."/>
            <person name="Fluegel L."/>
            <person name="Davis C.M."/>
            <person name="Simpson J.R."/>
            <person name="Lauterbach L."/>
            <person name="Steele A.D."/>
            <person name="Gui C."/>
            <person name="Meng S."/>
            <person name="Li G."/>
            <person name="Viehrig K."/>
            <person name="Ye F."/>
            <person name="Su P."/>
            <person name="Kiefer A.F."/>
            <person name="Nichols A."/>
            <person name="Cepeda A.J."/>
            <person name="Yan W."/>
            <person name="Fan B."/>
            <person name="Jiang Y."/>
            <person name="Adhikari A."/>
            <person name="Zheng C.-J."/>
            <person name="Schuster L."/>
            <person name="Cowan T.M."/>
            <person name="Smanski M.J."/>
            <person name="Chevrette M.G."/>
            <person name="De Carvalho L.P.S."/>
            <person name="Shen B."/>
        </authorList>
    </citation>
    <scope>NUCLEOTIDE SEQUENCE [LARGE SCALE GENOMIC DNA]</scope>
    <source>
        <strain evidence="4 5">NPDC019275</strain>
    </source>
</reference>
<name>A0ABW7X2N7_9NOCA</name>
<keyword evidence="5" id="KW-1185">Reference proteome</keyword>
<feature type="transmembrane region" description="Helical" evidence="2">
    <location>
        <begin position="265"/>
        <end position="287"/>
    </location>
</feature>
<keyword evidence="2" id="KW-0812">Transmembrane</keyword>
<accession>A0ABW7X2N7</accession>
<evidence type="ECO:0000256" key="1">
    <source>
        <dbReference type="SAM" id="MobiDB-lite"/>
    </source>
</evidence>